<dbReference type="PANTHER" id="PTHR43214:SF17">
    <property type="entry name" value="TRANSCRIPTIONAL REGULATORY PROTEIN RCSB"/>
    <property type="match status" value="1"/>
</dbReference>
<dbReference type="InterPro" id="IPR001789">
    <property type="entry name" value="Sig_transdc_resp-reg_receiver"/>
</dbReference>
<evidence type="ECO:0000256" key="1">
    <source>
        <dbReference type="ARBA" id="ARBA00023125"/>
    </source>
</evidence>
<organism evidence="4 5">
    <name type="scientific">Flavobacterium ichthyis</name>
    <dbReference type="NCBI Taxonomy" id="2698827"/>
    <lineage>
        <taxon>Bacteria</taxon>
        <taxon>Pseudomonadati</taxon>
        <taxon>Bacteroidota</taxon>
        <taxon>Flavobacteriia</taxon>
        <taxon>Flavobacteriales</taxon>
        <taxon>Flavobacteriaceae</taxon>
        <taxon>Flavobacterium</taxon>
    </lineage>
</organism>
<name>A0ABW9Z5A3_9FLAO</name>
<reference evidence="5" key="1">
    <citation type="submission" date="2020-01" db="EMBL/GenBank/DDBJ databases">
        <title>Sphingomonas sp. strain CSW-10.</title>
        <authorList>
            <person name="Chen W.-M."/>
        </authorList>
    </citation>
    <scope>NUCLEOTIDE SEQUENCE [LARGE SCALE GENOMIC DNA]</scope>
    <source>
        <strain evidence="5">NST-5</strain>
    </source>
</reference>
<evidence type="ECO:0000256" key="2">
    <source>
        <dbReference type="PROSITE-ProRule" id="PRU00169"/>
    </source>
</evidence>
<dbReference type="Gene3D" id="3.40.50.2300">
    <property type="match status" value="1"/>
</dbReference>
<dbReference type="PANTHER" id="PTHR43214">
    <property type="entry name" value="TWO-COMPONENT RESPONSE REGULATOR"/>
    <property type="match status" value="1"/>
</dbReference>
<protein>
    <submittedName>
        <fullName evidence="4">Response regulator</fullName>
    </submittedName>
</protein>
<keyword evidence="5" id="KW-1185">Reference proteome</keyword>
<evidence type="ECO:0000313" key="5">
    <source>
        <dbReference type="Proteomes" id="UP000798602"/>
    </source>
</evidence>
<keyword evidence="1" id="KW-0238">DNA-binding</keyword>
<dbReference type="SUPFAM" id="SSF52172">
    <property type="entry name" value="CheY-like"/>
    <property type="match status" value="1"/>
</dbReference>
<evidence type="ECO:0000313" key="4">
    <source>
        <dbReference type="EMBL" id="NBL63864.1"/>
    </source>
</evidence>
<dbReference type="InterPro" id="IPR011006">
    <property type="entry name" value="CheY-like_superfamily"/>
</dbReference>
<sequence length="219" mass="24481">MKKILIAEDIDSINQGIASIFKKNANLEIHHAKYCDDAFLKIKKAIIDGVPFDLLITDLSFKPDHRTVILQSGEELIKAVKSEQSAIKIIVYSIEDRSFRIKTLFNEGIDAYVCKGRQGSVDLLNAVKAVTANERYISPELSHLIVNPAMLEIDDTDIDLLRLLAQGFTQDEIGKKFKEMGKSSSSLSSVEKRMNKLKIYFKAKNAVHLVGIVKDMGVV</sequence>
<dbReference type="Proteomes" id="UP000798602">
    <property type="component" value="Unassembled WGS sequence"/>
</dbReference>
<feature type="modified residue" description="4-aspartylphosphate" evidence="2">
    <location>
        <position position="58"/>
    </location>
</feature>
<keyword evidence="2" id="KW-0597">Phosphoprotein</keyword>
<dbReference type="InterPro" id="IPR039420">
    <property type="entry name" value="WalR-like"/>
</dbReference>
<accession>A0ABW9Z5A3</accession>
<dbReference type="RefSeq" id="WP_166535690.1">
    <property type="nucleotide sequence ID" value="NZ_JAABLM010000001.1"/>
</dbReference>
<gene>
    <name evidence="4" type="ORF">GV828_01475</name>
</gene>
<feature type="domain" description="Response regulatory" evidence="3">
    <location>
        <begin position="3"/>
        <end position="130"/>
    </location>
</feature>
<dbReference type="PROSITE" id="PS50110">
    <property type="entry name" value="RESPONSE_REGULATORY"/>
    <property type="match status" value="1"/>
</dbReference>
<evidence type="ECO:0000259" key="3">
    <source>
        <dbReference type="PROSITE" id="PS50110"/>
    </source>
</evidence>
<comment type="caution">
    <text evidence="4">The sequence shown here is derived from an EMBL/GenBank/DDBJ whole genome shotgun (WGS) entry which is preliminary data.</text>
</comment>
<dbReference type="EMBL" id="JAABLM010000001">
    <property type="protein sequence ID" value="NBL63864.1"/>
    <property type="molecule type" value="Genomic_DNA"/>
</dbReference>
<proteinExistence type="predicted"/>